<accession>A0A4R2BGB1</accession>
<dbReference type="Proteomes" id="UP000295689">
    <property type="component" value="Unassembled WGS sequence"/>
</dbReference>
<dbReference type="EMBL" id="SLVV01000006">
    <property type="protein sequence ID" value="TCN24999.1"/>
    <property type="molecule type" value="Genomic_DNA"/>
</dbReference>
<sequence>MVFKGKRKKLYTLFAAVFVLTLLGVTFLFPYSSLSLNRTVTYDPDNRMVKEYLQSLTDFKDQYKTKKPDDATAHRNPYFLQLFELKWLTSKEPVQMDHQDLDILLLEVKTARQSLMELAFQESYPVHAKIYLKNTIEGCLELEERIEDLQDSKFRSRATLDRQYRNLHVSFINNLGRYSSFYKESRKKE</sequence>
<protein>
    <submittedName>
        <fullName evidence="1">Uncharacterized protein</fullName>
    </submittedName>
</protein>
<reference evidence="1 2" key="1">
    <citation type="journal article" date="2015" name="Stand. Genomic Sci.">
        <title>Genomic Encyclopedia of Bacterial and Archaeal Type Strains, Phase III: the genomes of soil and plant-associated and newly described type strains.</title>
        <authorList>
            <person name="Whitman W.B."/>
            <person name="Woyke T."/>
            <person name="Klenk H.P."/>
            <person name="Zhou Y."/>
            <person name="Lilburn T.G."/>
            <person name="Beck B.J."/>
            <person name="De Vos P."/>
            <person name="Vandamme P."/>
            <person name="Eisen J.A."/>
            <person name="Garrity G."/>
            <person name="Hugenholtz P."/>
            <person name="Kyrpides N.C."/>
        </authorList>
    </citation>
    <scope>NUCLEOTIDE SEQUENCE [LARGE SCALE GENOMIC DNA]</scope>
    <source>
        <strain evidence="1 2">CV53</strain>
    </source>
</reference>
<gene>
    <name evidence="1" type="ORF">EV146_106201</name>
</gene>
<keyword evidence="2" id="KW-1185">Reference proteome</keyword>
<comment type="caution">
    <text evidence="1">The sequence shown here is derived from an EMBL/GenBank/DDBJ whole genome shotgun (WGS) entry which is preliminary data.</text>
</comment>
<evidence type="ECO:0000313" key="1">
    <source>
        <dbReference type="EMBL" id="TCN24999.1"/>
    </source>
</evidence>
<evidence type="ECO:0000313" key="2">
    <source>
        <dbReference type="Proteomes" id="UP000295689"/>
    </source>
</evidence>
<name>A0A4R2BGB1_9BACI</name>
<proteinExistence type="predicted"/>
<organism evidence="1 2">
    <name type="scientific">Mesobacillus foraminis</name>
    <dbReference type="NCBI Taxonomy" id="279826"/>
    <lineage>
        <taxon>Bacteria</taxon>
        <taxon>Bacillati</taxon>
        <taxon>Bacillota</taxon>
        <taxon>Bacilli</taxon>
        <taxon>Bacillales</taxon>
        <taxon>Bacillaceae</taxon>
        <taxon>Mesobacillus</taxon>
    </lineage>
</organism>
<dbReference type="RefSeq" id="WP_132006315.1">
    <property type="nucleotide sequence ID" value="NZ_JABUHM010000004.1"/>
</dbReference>
<dbReference type="AlphaFoldDB" id="A0A4R2BGB1"/>